<feature type="compositionally biased region" description="Basic and acidic residues" evidence="12">
    <location>
        <begin position="4410"/>
        <end position="4420"/>
    </location>
</feature>
<protein>
    <recommendedName>
        <fullName evidence="4 10">Midasin</fullName>
    </recommendedName>
</protein>
<dbReference type="PIRSF" id="PIRSF010340">
    <property type="entry name" value="Midasin"/>
    <property type="match status" value="1"/>
</dbReference>
<organism evidence="15 16">
    <name type="scientific">Tilletiopsis washingtonensis</name>
    <dbReference type="NCBI Taxonomy" id="58919"/>
    <lineage>
        <taxon>Eukaryota</taxon>
        <taxon>Fungi</taxon>
        <taxon>Dikarya</taxon>
        <taxon>Basidiomycota</taxon>
        <taxon>Ustilaginomycotina</taxon>
        <taxon>Exobasidiomycetes</taxon>
        <taxon>Entylomatales</taxon>
        <taxon>Entylomatales incertae sedis</taxon>
        <taxon>Tilletiopsis</taxon>
    </lineage>
</organism>
<evidence type="ECO:0000259" key="14">
    <source>
        <dbReference type="PROSITE" id="PS50234"/>
    </source>
</evidence>
<evidence type="ECO:0000256" key="4">
    <source>
        <dbReference type="ARBA" id="ARBA00017143"/>
    </source>
</evidence>
<dbReference type="PANTHER" id="PTHR48103">
    <property type="entry name" value="MIDASIN-RELATED"/>
    <property type="match status" value="1"/>
</dbReference>
<dbReference type="InterPro" id="IPR003593">
    <property type="entry name" value="AAA+_ATPase"/>
</dbReference>
<feature type="compositionally biased region" description="Acidic residues" evidence="12">
    <location>
        <begin position="4421"/>
        <end position="4455"/>
    </location>
</feature>
<dbReference type="GeneID" id="37272676"/>
<dbReference type="Pfam" id="PF17865">
    <property type="entry name" value="AAA_lid_5"/>
    <property type="match status" value="1"/>
</dbReference>
<dbReference type="OrthoDB" id="5186at2759"/>
<feature type="coiled-coil region" evidence="11">
    <location>
        <begin position="4034"/>
        <end position="4092"/>
    </location>
</feature>
<feature type="compositionally biased region" description="Acidic residues" evidence="12">
    <location>
        <begin position="4580"/>
        <end position="4622"/>
    </location>
</feature>
<evidence type="ECO:0000313" key="15">
    <source>
        <dbReference type="EMBL" id="PWN98989.1"/>
    </source>
</evidence>
<evidence type="ECO:0000256" key="12">
    <source>
        <dbReference type="SAM" id="MobiDB-lite"/>
    </source>
</evidence>
<dbReference type="GO" id="GO:0005654">
    <property type="term" value="C:nucleoplasm"/>
    <property type="evidence" value="ECO:0007669"/>
    <property type="project" value="UniProtKB-SubCell"/>
</dbReference>
<evidence type="ECO:0000256" key="9">
    <source>
        <dbReference type="ARBA" id="ARBA00023242"/>
    </source>
</evidence>
<comment type="function">
    <text evidence="10">Nuclear chaperone required for maturation and nuclear export of pre-60S ribosome subunits.</text>
</comment>
<evidence type="ECO:0000256" key="7">
    <source>
        <dbReference type="ARBA" id="ARBA00022840"/>
    </source>
</evidence>
<feature type="compositionally biased region" description="Acidic residues" evidence="12">
    <location>
        <begin position="4711"/>
        <end position="4723"/>
    </location>
</feature>
<feature type="compositionally biased region" description="Basic and acidic residues" evidence="12">
    <location>
        <begin position="4961"/>
        <end position="4974"/>
    </location>
</feature>
<keyword evidence="13" id="KW-0732">Signal</keyword>
<dbReference type="GO" id="GO:0000055">
    <property type="term" value="P:ribosomal large subunit export from nucleus"/>
    <property type="evidence" value="ECO:0007669"/>
    <property type="project" value="TreeGrafter"/>
</dbReference>
<dbReference type="SUPFAM" id="SSF53300">
    <property type="entry name" value="vWA-like"/>
    <property type="match status" value="1"/>
</dbReference>
<dbReference type="InterPro" id="IPR002035">
    <property type="entry name" value="VWF_A"/>
</dbReference>
<feature type="compositionally biased region" description="Basic and acidic residues" evidence="12">
    <location>
        <begin position="4350"/>
        <end position="4360"/>
    </location>
</feature>
<evidence type="ECO:0000256" key="1">
    <source>
        <dbReference type="ARBA" id="ARBA00004604"/>
    </source>
</evidence>
<dbReference type="SUPFAM" id="SSF52540">
    <property type="entry name" value="P-loop containing nucleoside triphosphate hydrolases"/>
    <property type="match status" value="6"/>
</dbReference>
<dbReference type="InterPro" id="IPR048617">
    <property type="entry name" value="MDN1_AAA_lid_4"/>
</dbReference>
<accession>A0A316ZBR9</accession>
<feature type="compositionally biased region" description="Basic and acidic residues" evidence="12">
    <location>
        <begin position="4485"/>
        <end position="4497"/>
    </location>
</feature>
<dbReference type="FunFam" id="3.40.50.300:FF:000142">
    <property type="entry name" value="Midasin"/>
    <property type="match status" value="1"/>
</dbReference>
<keyword evidence="9 10" id="KW-0539">Nucleus</keyword>
<evidence type="ECO:0000256" key="5">
    <source>
        <dbReference type="ARBA" id="ARBA00022553"/>
    </source>
</evidence>
<proteinExistence type="inferred from homology"/>
<dbReference type="PROSITE" id="PS00675">
    <property type="entry name" value="SIGMA54_INTERACT_1"/>
    <property type="match status" value="2"/>
</dbReference>
<dbReference type="InterPro" id="IPR025662">
    <property type="entry name" value="Sigma_54_int_dom_ATP-bd_1"/>
</dbReference>
<keyword evidence="7 10" id="KW-0067">ATP-binding</keyword>
<dbReference type="InterPro" id="IPR011704">
    <property type="entry name" value="ATPase_dyneun-rel_AAA"/>
</dbReference>
<keyword evidence="8 10" id="KW-0143">Chaperone</keyword>
<dbReference type="Pfam" id="PF17867">
    <property type="entry name" value="AAA_lid_7"/>
    <property type="match status" value="3"/>
</dbReference>
<evidence type="ECO:0000256" key="6">
    <source>
        <dbReference type="ARBA" id="ARBA00022741"/>
    </source>
</evidence>
<dbReference type="SMART" id="SM00382">
    <property type="entry name" value="AAA"/>
    <property type="match status" value="5"/>
</dbReference>
<feature type="region of interest" description="Disordered" evidence="12">
    <location>
        <begin position="4397"/>
        <end position="4989"/>
    </location>
</feature>
<feature type="compositionally biased region" description="Gly residues" evidence="12">
    <location>
        <begin position="4362"/>
        <end position="4378"/>
    </location>
</feature>
<keyword evidence="16" id="KW-1185">Reference proteome</keyword>
<evidence type="ECO:0000256" key="2">
    <source>
        <dbReference type="ARBA" id="ARBA00004642"/>
    </source>
</evidence>
<keyword evidence="11" id="KW-0175">Coiled coil</keyword>
<dbReference type="InterPro" id="IPR027417">
    <property type="entry name" value="P-loop_NTPase"/>
</dbReference>
<feature type="compositionally biased region" description="Acidic residues" evidence="12">
    <location>
        <begin position="4532"/>
        <end position="4567"/>
    </location>
</feature>
<dbReference type="CDD" id="cd00009">
    <property type="entry name" value="AAA"/>
    <property type="match status" value="1"/>
</dbReference>
<evidence type="ECO:0000256" key="11">
    <source>
        <dbReference type="SAM" id="Coils"/>
    </source>
</evidence>
<feature type="compositionally biased region" description="Basic and acidic residues" evidence="12">
    <location>
        <begin position="4830"/>
        <end position="4841"/>
    </location>
</feature>
<dbReference type="FunFam" id="3.40.50.300:FF:001368">
    <property type="entry name" value="Midasin"/>
    <property type="match status" value="1"/>
</dbReference>
<feature type="compositionally biased region" description="Acidic residues" evidence="12">
    <location>
        <begin position="4670"/>
        <end position="4689"/>
    </location>
</feature>
<feature type="compositionally biased region" description="Basic and acidic residues" evidence="12">
    <location>
        <begin position="4520"/>
        <end position="4529"/>
    </location>
</feature>
<dbReference type="GO" id="GO:0005730">
    <property type="term" value="C:nucleolus"/>
    <property type="evidence" value="ECO:0007669"/>
    <property type="project" value="UniProtKB-SubCell"/>
</dbReference>
<dbReference type="GO" id="GO:0030687">
    <property type="term" value="C:preribosome, large subunit precursor"/>
    <property type="evidence" value="ECO:0007669"/>
    <property type="project" value="TreeGrafter"/>
</dbReference>
<evidence type="ECO:0000256" key="3">
    <source>
        <dbReference type="ARBA" id="ARBA00007188"/>
    </source>
</evidence>
<dbReference type="FunFam" id="3.40.50.300:FF:000712">
    <property type="entry name" value="Midasin"/>
    <property type="match status" value="1"/>
</dbReference>
<gene>
    <name evidence="15" type="ORF">FA09DRAFT_359599</name>
</gene>
<dbReference type="EMBL" id="KZ819289">
    <property type="protein sequence ID" value="PWN98989.1"/>
    <property type="molecule type" value="Genomic_DNA"/>
</dbReference>
<feature type="compositionally biased region" description="Basic and acidic residues" evidence="12">
    <location>
        <begin position="872"/>
        <end position="883"/>
    </location>
</feature>
<name>A0A316ZBR9_9BASI</name>
<dbReference type="Pfam" id="PF21108">
    <property type="entry name" value="MDN1_4th"/>
    <property type="match status" value="1"/>
</dbReference>
<dbReference type="GO" id="GO:0016887">
    <property type="term" value="F:ATP hydrolysis activity"/>
    <property type="evidence" value="ECO:0007669"/>
    <property type="project" value="InterPro"/>
</dbReference>
<feature type="compositionally biased region" description="Low complexity" evidence="12">
    <location>
        <begin position="4769"/>
        <end position="4779"/>
    </location>
</feature>
<dbReference type="STRING" id="58919.A0A316ZBR9"/>
<dbReference type="InterPro" id="IPR040848">
    <property type="entry name" value="AAA_lid_7"/>
</dbReference>
<evidence type="ECO:0000313" key="16">
    <source>
        <dbReference type="Proteomes" id="UP000245946"/>
    </source>
</evidence>
<feature type="compositionally biased region" description="Low complexity" evidence="12">
    <location>
        <begin position="4695"/>
        <end position="4710"/>
    </location>
</feature>
<feature type="compositionally biased region" description="Polar residues" evidence="12">
    <location>
        <begin position="4726"/>
        <end position="4744"/>
    </location>
</feature>
<dbReference type="PANTHER" id="PTHR48103:SF2">
    <property type="entry name" value="MIDASIN"/>
    <property type="match status" value="1"/>
</dbReference>
<feature type="signal peptide" evidence="13">
    <location>
        <begin position="1"/>
        <end position="33"/>
    </location>
</feature>
<feature type="chain" id="PRO_5016240527" description="Midasin" evidence="13">
    <location>
        <begin position="34"/>
        <end position="5324"/>
    </location>
</feature>
<feature type="compositionally biased region" description="Acidic residues" evidence="12">
    <location>
        <begin position="4649"/>
        <end position="4659"/>
    </location>
</feature>
<feature type="domain" description="VWFA" evidence="14">
    <location>
        <begin position="5089"/>
        <end position="5314"/>
    </location>
</feature>
<dbReference type="Pfam" id="PF07728">
    <property type="entry name" value="AAA_5"/>
    <property type="match status" value="8"/>
</dbReference>
<dbReference type="RefSeq" id="XP_025599268.1">
    <property type="nucleotide sequence ID" value="XM_025745132.1"/>
</dbReference>
<dbReference type="InterPro" id="IPR041190">
    <property type="entry name" value="Midasin_AAA_lid_5"/>
</dbReference>
<evidence type="ECO:0000256" key="13">
    <source>
        <dbReference type="SAM" id="SignalP"/>
    </source>
</evidence>
<feature type="compositionally biased region" description="Basic and acidic residues" evidence="12">
    <location>
        <begin position="4811"/>
        <end position="4820"/>
    </location>
</feature>
<dbReference type="Gene3D" id="3.40.50.300">
    <property type="entry name" value="P-loop containing nucleotide triphosphate hydrolases"/>
    <property type="match status" value="6"/>
</dbReference>
<dbReference type="GO" id="GO:0005524">
    <property type="term" value="F:ATP binding"/>
    <property type="evidence" value="ECO:0007669"/>
    <property type="project" value="UniProtKB-KW"/>
</dbReference>
<comment type="similarity">
    <text evidence="3 10">Belongs to the midasin family.</text>
</comment>
<sequence length="5324" mass="571694">MSASALSLDLRDASLSLVTLLAPLALAPSSALALVEQYAHASAPRASAAALLDALATLLLEPACTAHVAVACEPLLPELLARALDRLFAQQQQRPSWTQPQTHAALHAVARLLGAFEALLPAASRLLSAPSLAAGPLADVPADSAALQALLLSHFRLLRAAPALLASLSPHWSSTPLHALLASSKHSAPTRLLALAVFAGQQRMPEAARLELQQNFIGESTMLGVEQEQQQMDHDGVASAAAADAHLEIRDANGALVEQLDAWLLTLQEMRRCAALASAARATTRVHRSPDEPAEGALSAADLSSHVVNIGGVLLLRPDAAPSATPTSAPAFVETDALQPVLCALAQRMGSRLPVLLSGPAASGKTSLLAHLCAQLHAASASASLPLLSLQLGDQSGIDAKALLGSFVSSSTRPGTFEWAEGALTRALRLGLWVVLEDIDRASSDVLAVIKPLVEALSPAKRIGDRPSLDLGSRGRVVAGEGFALFATRAVAGHNAAPATFLSHGHWSEVFMPAPSAADVRAILQHTFPRLAGTRDASLARLIAAWEAVRRVTSGKVGTSTGGTSSANPSGSRRAVSLRDLVKWCRRVEALLHVGNASAPANTAPFENQVRQEEIFAEACDVFLGALAPPASMLASSTAQSSSAPVDASSSGADQAYSGMVEALAASLHVSPERAWWALRGRTPELALLSSETSLPGERAAASKLRVGRVEMERLPQGAAAGVVPVSRSFAMTRPAALLVERLAACVSQSEPVLMVGETGTGKTTLVQHLASLLARPLVALNLSQQTESADLLGAFKPLDPKLPATELHNEWSELFERTFSSRRNARFVDAERKAFGSGKWARLAGLWRESSRMAATRKRRSEAPVAQETASDEHAQAEADRSQKKRRTATGSIEATQAQQEREAALDAAWSDFAERARRFETQHAAKRRNLVFAFVEGPLVRALRSGAWVLLDEVNLAAPETLDCLSALLQAPDSSVVLTERGDLEPVPRHPDFRLFACMNPATDVGKKDLPASLRSRFTEIYVPSPAADREALVSIVDKYIGQLSLGDRSAVMDVAEAYAEIRALVDRHELADGANQRPHFSIRTLSRALTFAADVAPTYGLRRALWEGFVMAFVLLLDEASAARVHEILQRRLMARAKNVKAAASFVPPAPAGAAEGKWVQVGAFWLETGPLPIDAAEDYVLTPSVQAKLVGLGRAVITRRNPVLIQGPTSAGKTSAIEYLARRTGHRFVRINNHEHTDIQEYLGSYASDADSGRLVFHEGLLVRALRNGDWIVLDELNLAPTDVLEALNRLLDDNRELVIPETGEVVRPHPHFMLFATQNPPGLYAGRKMLSRAFRNRFLEIHFDDVPQPELELILTNRCSIAPSYASKIVAVFVELQKRRQAGRVFDTKQAFVTLRDLFRWGQREAVGYQALAENGYMLIAERARRVDDKVVVREVIEQVMRVRLDEAKLYDLRDASNTPAAARIGEEIASELVGKAEASGIVWTDAMQRLLCLVAAALRYDEPVLLVGETGSGKTSVCELLAAAFGCRLHAVNCHQNTDTADLLGGQRPLRNRAAVQSASRATALEVLLRLDAACTLDAMSDLEQVAAALSRALAAWPEADEAERNGCARAEVHAALQGVNRAMALFEWHDGPLVEAMRQGDHLLLDEISLADDSVLERLNSVLEPGRTLVLAERSGASIDGTSALDAAQLKAQEGFQVLATMNPGGDYGKKELSPALRNRFTEIWVPHVDARADLLRILQARWATPELHCWSEPLLDFVDWITAEVGGREQANLGLRDILAWTAFVNAATASGALSAPDAFAQGALLAVVDGIGALPATAAMSAASIQALRRRCHERIAQLVAPHVFDVSAASLLDVQSSATTFSIGPFAIAKVPQADAAAAVPFSFAAPTTAANAMRVLRALLVPTKAILLEGSPGAGKTSLVAALASATGNALTRINLSDQTELVDLFGGDLPLEGGAAGEFEWRDAAFLRAMQSGEWVLLDEMNLASQTVLEGLNSCLDHRGSVYVPELGRSFSKHRDFRIFAAQNPQQQGGGRKGLPKSFLNRFTKVFVEELRAADIEIICAHLYPAFDRQALGRMIEFNARLHHATMVQHSFGRAGAPWEFNLRDLLRWLGLLHSSLGLNWRRAPMEHLANLYLQRFRSERDRAAAAAVFEAVFGHAPATAARPQPSITPGHVQFGHAVLQRLRQPLADSRRLLLLPEHLAALETLADCVQMNWLAILAGPGGAGKTSAVRLLAKLVGAHLEEFSMSSGVDTMDLLGTFEQADPQGVARRCLSQLHASLQAVVPAAWACPPEHFDCVTAALAEVQSALAALAAAKDSVLDAETLLSACTRVDAAGLLDAAGVAAAAELAEVLSATSQAPGRFEWRDGPLVRAMHSGSWLLIDDANLCSASVLDRLNSLFEPDGTIVLSERGVVDGAVPVIRPHPSFRVFMALDPRQGELSRAMRNRGIEIYLDAAAGSAFELASATVSQARTDDAQVSRELVVDDSVVAAALLQSAPCALAAESLETEAALVQVSAGLPRSSLALATRVTAGLQEDFASALAGVREHPLMLTVERSKALLAQRLLCSGAFLDEQGPDLRLNAAACDDSSEQADIGLRVELLVRAAHRLAELSRTAHAAAGRTGDDLSVLDISALTMAGHILEHEAERVAQAGALFPLAVGIALAIRDQIADASLVLPLLEHLGTLLDQSLYLVRSAATSTHFDYSSTQVAVRAISLLLQRLAEGGAKLGASVAAAVQALGGDVALKSGFAMQQIWTMCLPRVQDAAAADLSRQVEQLLASAPRSALSSGALHEASASNVANPSSPSELTRSAVDIAATLMLDSTIWSEAQRSELFQLAQRTLGALEPLADLPHIAEASTADHTHDSLALTALELAVQSAVQKRSAVTSTTIKRAAALSQLLLASASYPIEAALAQRKLEWALTASGVSEPLSAPDLAWAHRLWATDTSSPADLFRPMMLRAAVATSLEGRTSLDASIAHQAAAARLASLSGVALLTTSPSRAEQVARGLTAFVAQLTGALREALLAAGASSDHVEALLSALGAEQDVQAFKTLAAEVAQQLDTAVLDEAEREILGQWCGALQQACIALEPSRDLVALGTAWARLATATLQLYLPSVAVDPLATQRTHEALLDIERERIQGRVNVARQVERSVTGTETSPFISSLLDALTRSTARSSGAAQPGLSRQPDLAQLTALHKELIAFRRDVIATSKVEHLVGLLSQDASEQSDAQEASLQATVSSFRQRLHARYGSLQDLIDPYVLALDQLQLGLRTLRQGAALAARTAASRNHARMLDALVSFPSSQATARYAQLDLPVRLKAESKMNPLAAPLLLAAVGSIASDVQAGVASTGLLRRLIRVYDQLYQLWVLDRERERRAKEQEASLYKSRRQDDLVQDETALEEEEFLQLFPEFGDVLHDSDAGKPKQDSDASAAGTSIKKQHVQQLYRLHLQLFASHKSSARAQFETSRLDVLQRIMQLSYDVLPESLDRSSAALQIKLLAASATAARQPDAPRADFYTEADRQETSKAVPIVHRLRSRLDALIREWPEQMVLQHIRERCDAILRLDANSPVAKVLAALEGLLVHTEDWEGYASSATSLSVNRSELSAQLIEWRRLELDCWARLLQVQAERFEESVAEYWFQLFEVAIRGMQAAVAQGAATADDHVRKLIALLDQYVRSSTLGQYGARLDLLRSFSRFLDLLLASAPSEEMRGMDRIATVLANVCAFYGQLQHKVDDSMKRQRGVLEKEIRDFIKLASWKDVNIHALKQSALKTHRKLHRCIRKFRDVLRQPVDPLLAAAMDSATGNAEAKTFVQLANGLHARPSYANVEVFASAAAAVARGEETPQHLLDLPRTLAALHKMLDSRLLPSLQLSATEGIDDLAGSIVSRASALAKATPATATEENTKLIKQLTSRKRKAWTDLLRELRRIGLRSALKPEIVARQQDAAYVYTQRIPAVEQCTSLSTRTRLHEAERYHHRLLAALPRLRESIRTRTDEIPVAELLRGIAFVEHGMSFAFAERARLASLLGQVARLDRIVERLQQAQQPAAALSPCASDSLASVEALSDGLRRLSAALAELADEAPTHLRLSVIKAGHDATILTRTRELHGRVDALSVRVEALSRDLGSGATFTAPNEQGLVHECAAVFVEAATTMASAAIDEPALAALCQPVADWARQLGAAAVTRCLAALDADTTNGVVAKQSDVDAQADRIISSVLVIAQDVRKSAEARPALNAEEEDLEDDAVLHATAQLADAQRTLRLDTVLGEVSTLFSLIEPHAGLAPAALSATLARVSPFLAEYAALLDAHLGAAALWYRSVLKLVHVLCATVSSLVLKGFCKPPEDAGSKDDAGGDGGEQLEGGTGLGDGSGAQDVTDQMQDDEVMEELQKDDAVDADDGDKDETQREKGAREQEEDFGGELESVGGDDEGEGDEADDDKDDAAEPPDLDEHVGDVDPLDPNAVDEKMWDGGDDEAEQRDGKDETDKDLGDDAGAEEDTVAKDRQQQQQQAKAQDKQTKDAPQEQGDEQAEDAPEPEAGSEGEEQDDGAGEDEAMEEQEDEQGRPGLGRQLDEEAGEADNLDLNDDLQIDDDDAGGEKDDDDGLSDMDLGGDDEQPPQPEQPPQGKELTPDREELEKLADQDVPEPQEDAEGEVPRDAGNEAGSDDEGPDDEGDDAEVDEALAEQQGAAPQDSSAPADSAPLDDSGEPPEGGDAEQGDSAMQEQSARAQQGRQTHAPQPTDDAAGELEQSQADTQGERRPDASVADAAAAPSGERQESKDAMPEQPDAQADGSDTNPMRSLGDALRDFRRNLDAIEEAADADEERRTDEAKPDGEAMPETGEVEHVREGDDTDMQALGAAKDDEQAQQRPQGGIEDEELGAADKPPGEENEALLEAERALDPAQMPPMDAEAAASEEPKALMPSDVRPKERRAAGSAAQQGEAPGMDETDEPDAASRDAQDGDVPRAEDEEMAPLPEEERLDDGAADLEASLLALREADAEERAARAADLWRAYSALTSDLSFGLCEQLRLILAPTLATRLNGDFRTGKRLNMRKIVPFIASDFAKDKIWLRRTKPSAREYQVLLAVDDSRSMAESHSAHLAYQTLALVSGALGRLEVGDVSICRFGQAVETLHPFGRGPLGDAQGAHVLEKLSFEQRGTDVLRLVEHSLKTLETAREQRAASASAAELWQLEIIISDGICQDHERLRALLRKAAEQRVMLVFVIVDSLQQGLSKTAPAASSGTSTPSGADAARNSILSMSSVSYTTNAATGKLELKMERYLDSFPFEYFVVVRDVDALPDVLAATLRQWAERIRDS</sequence>
<dbReference type="GO" id="GO:0000027">
    <property type="term" value="P:ribosomal large subunit assembly"/>
    <property type="evidence" value="ECO:0007669"/>
    <property type="project" value="InterPro"/>
</dbReference>
<feature type="compositionally biased region" description="Basic and acidic residues" evidence="12">
    <location>
        <begin position="4635"/>
        <end position="4647"/>
    </location>
</feature>
<dbReference type="InterPro" id="IPR012099">
    <property type="entry name" value="Midasin"/>
</dbReference>
<feature type="region of interest" description="Disordered" evidence="12">
    <location>
        <begin position="4348"/>
        <end position="4383"/>
    </location>
</feature>
<keyword evidence="6 10" id="KW-0547">Nucleotide-binding</keyword>
<evidence type="ECO:0000256" key="8">
    <source>
        <dbReference type="ARBA" id="ARBA00023186"/>
    </source>
</evidence>
<comment type="subcellular location">
    <subcellularLocation>
        <location evidence="1">Nucleus</location>
        <location evidence="1">Nucleolus</location>
    </subcellularLocation>
    <subcellularLocation>
        <location evidence="2">Nucleus</location>
        <location evidence="2">Nucleoplasm</location>
    </subcellularLocation>
</comment>
<reference evidence="15 16" key="1">
    <citation type="journal article" date="2018" name="Mol. Biol. Evol.">
        <title>Broad Genomic Sampling Reveals a Smut Pathogenic Ancestry of the Fungal Clade Ustilaginomycotina.</title>
        <authorList>
            <person name="Kijpornyongpan T."/>
            <person name="Mondo S.J."/>
            <person name="Barry K."/>
            <person name="Sandor L."/>
            <person name="Lee J."/>
            <person name="Lipzen A."/>
            <person name="Pangilinan J."/>
            <person name="LaButti K."/>
            <person name="Hainaut M."/>
            <person name="Henrissat B."/>
            <person name="Grigoriev I.V."/>
            <person name="Spatafora J.W."/>
            <person name="Aime M.C."/>
        </authorList>
    </citation>
    <scope>NUCLEOTIDE SEQUENCE [LARGE SCALE GENOMIC DNA]</scope>
    <source>
        <strain evidence="15 16">MCA 4186</strain>
    </source>
</reference>
<evidence type="ECO:0000256" key="10">
    <source>
        <dbReference type="PIRNR" id="PIRNR010340"/>
    </source>
</evidence>
<dbReference type="InterPro" id="IPR036465">
    <property type="entry name" value="vWFA_dom_sf"/>
</dbReference>
<dbReference type="PROSITE" id="PS50234">
    <property type="entry name" value="VWFA"/>
    <property type="match status" value="1"/>
</dbReference>
<feature type="region of interest" description="Disordered" evidence="12">
    <location>
        <begin position="854"/>
        <end position="902"/>
    </location>
</feature>
<keyword evidence="5" id="KW-0597">Phosphoprotein</keyword>
<dbReference type="Proteomes" id="UP000245946">
    <property type="component" value="Unassembled WGS sequence"/>
</dbReference>